<dbReference type="PANTHER" id="PTHR12646">
    <property type="entry name" value="NOT56 - RELATED"/>
    <property type="match status" value="1"/>
</dbReference>
<feature type="transmembrane region" description="Helical" evidence="12">
    <location>
        <begin position="36"/>
        <end position="57"/>
    </location>
</feature>
<keyword evidence="7" id="KW-0256">Endoplasmic reticulum</keyword>
<feature type="compositionally biased region" description="Basic residues" evidence="11">
    <location>
        <begin position="332"/>
        <end position="344"/>
    </location>
</feature>
<dbReference type="VEuPathDB" id="VectorBase:CSON004902"/>
<dbReference type="EMBL" id="UFQT01002004">
    <property type="protein sequence ID" value="SSX32375.1"/>
    <property type="molecule type" value="Genomic_DNA"/>
</dbReference>
<sequence>MAPATRSSSSKDNSFEKFKKKYCSINFIKSLIFDPAQLGFVTILILIGEFVLNYVVVQKVKYTEIDWIAYMQEVGGFLNGTLDYSKLRGDTGPLVYPAGFLYIYSIFYFITNYGKNIRLAQYIFMWIYLVQMKLVLRLYTKSRKVPPYVLVITAFTSYRVHSIYVLRLFNDPIAVLFLYAALNLFMDQKWTLGSVMFSVAVSIKMNILLFAPALLLFYITNLGYKETFKQLTICAIVQLVLGSPFLVTYPIEYMKGSFDLGRIFEHKWTVNYRFLPRHIFEDKKFHLALLLLHLILLGVFASPAYKYFMNYFRLRQLQKQLQPQIDAENRQVKLRQKNKKKNKTQTKNETEEELSKDQEEFLKSFEKGIKKMSGTSNATSQVQNEPDEEQQQKSYSVHFDQATQLALLPLFLSNFIGIVCARSLHYQFYIWYFHSLPYLLWSTPFSTNVRFLLLFLIEFCWNTYPSTDFSSGLLHACHLLVLIGVGKSMFKALKQGADAVNEKSKGQ</sequence>
<dbReference type="Pfam" id="PF05208">
    <property type="entry name" value="ALG3"/>
    <property type="match status" value="1"/>
</dbReference>
<feature type="transmembrane region" description="Helical" evidence="12">
    <location>
        <begin position="285"/>
        <end position="305"/>
    </location>
</feature>
<keyword evidence="9 12" id="KW-0472">Membrane</keyword>
<evidence type="ECO:0000256" key="9">
    <source>
        <dbReference type="ARBA" id="ARBA00023136"/>
    </source>
</evidence>
<evidence type="ECO:0000256" key="4">
    <source>
        <dbReference type="ARBA" id="ARBA00022676"/>
    </source>
</evidence>
<evidence type="ECO:0000313" key="13">
    <source>
        <dbReference type="EMBL" id="SSX32375.1"/>
    </source>
</evidence>
<name>A0A336MRP3_CULSO</name>
<evidence type="ECO:0000256" key="1">
    <source>
        <dbReference type="ARBA" id="ARBA00004477"/>
    </source>
</evidence>
<evidence type="ECO:0000256" key="3">
    <source>
        <dbReference type="ARBA" id="ARBA00011964"/>
    </source>
</evidence>
<dbReference type="GO" id="GO:0052925">
    <property type="term" value="F:dol-P-Man:Man(5)GlcNAc(2)-PP-Dol alpha-1,3-mannosyltransferase activity"/>
    <property type="evidence" value="ECO:0007669"/>
    <property type="project" value="UniProtKB-EC"/>
</dbReference>
<evidence type="ECO:0000256" key="11">
    <source>
        <dbReference type="SAM" id="MobiDB-lite"/>
    </source>
</evidence>
<dbReference type="OMA" id="TYPWQYL"/>
<comment type="pathway">
    <text evidence="2">Protein modification; protein glycosylation.</text>
</comment>
<gene>
    <name evidence="13" type="primary">CSON004902</name>
</gene>
<feature type="transmembrane region" description="Helical" evidence="12">
    <location>
        <begin position="231"/>
        <end position="251"/>
    </location>
</feature>
<dbReference type="PANTHER" id="PTHR12646:SF0">
    <property type="entry name" value="DOL-P-MAN:MAN(5)GLCNAC(2)-PP-DOL ALPHA-1,3-MANNOSYLTRANSFERASE"/>
    <property type="match status" value="1"/>
</dbReference>
<feature type="compositionally biased region" description="Basic and acidic residues" evidence="11">
    <location>
        <begin position="346"/>
        <end position="358"/>
    </location>
</feature>
<comment type="catalytic activity">
    <reaction evidence="10">
        <text>an alpha-D-Man-(1-&gt;2)-alpha-D-Man-(1-&gt;2)-alpha-D-Man-(1-&gt;3)-[alpha-D-Man-(1-&gt;6)]-beta-D-Man-(1-&gt;4)-beta-D-GlcNAc-(1-&gt;4)-alpha-D-GlcNAc-diphospho-di-trans,poly-cis-dolichol + a di-trans,poly-cis-dolichyl beta-D-mannosyl phosphate = an alpha-D-Man-(1-&gt;2)-alpha-D-Man-(1-&gt;2)-alpha-D-Man-(1-&gt;3)-[alpha-D-Man-(1-&gt;3)-alpha-D-Man-(1-&gt;6)]-beta-D-Man-(1-&gt;4)-beta-D-GlcNAc-(1-&gt;4)-alpha-D-GlcNAc-diphospho-di-trans,poly-cis-dolichol + a di-trans,poly-cis-dolichyl phosphate + H(+)</text>
        <dbReference type="Rhea" id="RHEA:29527"/>
        <dbReference type="Rhea" id="RHEA-COMP:19498"/>
        <dbReference type="Rhea" id="RHEA-COMP:19501"/>
        <dbReference type="Rhea" id="RHEA-COMP:19516"/>
        <dbReference type="Rhea" id="RHEA-COMP:19517"/>
        <dbReference type="ChEBI" id="CHEBI:15378"/>
        <dbReference type="ChEBI" id="CHEBI:57683"/>
        <dbReference type="ChEBI" id="CHEBI:58211"/>
        <dbReference type="ChEBI" id="CHEBI:132515"/>
        <dbReference type="ChEBI" id="CHEBI:132516"/>
        <dbReference type="EC" id="2.4.1.258"/>
    </reaction>
    <physiologicalReaction direction="left-to-right" evidence="10">
        <dbReference type="Rhea" id="RHEA:29528"/>
    </physiologicalReaction>
</comment>
<feature type="transmembrane region" description="Helical" evidence="12">
    <location>
        <begin position="119"/>
        <end position="136"/>
    </location>
</feature>
<dbReference type="EC" id="2.4.1.258" evidence="3"/>
<evidence type="ECO:0000256" key="7">
    <source>
        <dbReference type="ARBA" id="ARBA00022824"/>
    </source>
</evidence>
<dbReference type="AlphaFoldDB" id="A0A336MRP3"/>
<protein>
    <recommendedName>
        <fullName evidence="3">dolichyl-P-Man:Man5GlcNAc2-PP-dolichol alpha-1,3-mannosyltransferase</fullName>
        <ecNumber evidence="3">2.4.1.258</ecNumber>
    </recommendedName>
</protein>
<feature type="transmembrane region" description="Helical" evidence="12">
    <location>
        <begin position="190"/>
        <end position="219"/>
    </location>
</feature>
<feature type="region of interest" description="Disordered" evidence="11">
    <location>
        <begin position="331"/>
        <end position="358"/>
    </location>
</feature>
<comment type="subcellular location">
    <subcellularLocation>
        <location evidence="1">Endoplasmic reticulum membrane</location>
        <topology evidence="1">Multi-pass membrane protein</topology>
    </subcellularLocation>
</comment>
<dbReference type="InterPro" id="IPR007873">
    <property type="entry name" value="Glycosyltransferase_ALG3"/>
</dbReference>
<keyword evidence="4" id="KW-0328">Glycosyltransferase</keyword>
<evidence type="ECO:0000256" key="5">
    <source>
        <dbReference type="ARBA" id="ARBA00022679"/>
    </source>
</evidence>
<evidence type="ECO:0000256" key="12">
    <source>
        <dbReference type="SAM" id="Phobius"/>
    </source>
</evidence>
<proteinExistence type="predicted"/>
<keyword evidence="6 12" id="KW-0812">Transmembrane</keyword>
<evidence type="ECO:0000256" key="2">
    <source>
        <dbReference type="ARBA" id="ARBA00004922"/>
    </source>
</evidence>
<dbReference type="GO" id="GO:0005789">
    <property type="term" value="C:endoplasmic reticulum membrane"/>
    <property type="evidence" value="ECO:0007669"/>
    <property type="project" value="UniProtKB-SubCell"/>
</dbReference>
<evidence type="ECO:0000256" key="10">
    <source>
        <dbReference type="ARBA" id="ARBA00049506"/>
    </source>
</evidence>
<evidence type="ECO:0000256" key="6">
    <source>
        <dbReference type="ARBA" id="ARBA00022692"/>
    </source>
</evidence>
<keyword evidence="8 12" id="KW-1133">Transmembrane helix</keyword>
<organism evidence="13">
    <name type="scientific">Culicoides sonorensis</name>
    <name type="common">Biting midge</name>
    <dbReference type="NCBI Taxonomy" id="179676"/>
    <lineage>
        <taxon>Eukaryota</taxon>
        <taxon>Metazoa</taxon>
        <taxon>Ecdysozoa</taxon>
        <taxon>Arthropoda</taxon>
        <taxon>Hexapoda</taxon>
        <taxon>Insecta</taxon>
        <taxon>Pterygota</taxon>
        <taxon>Neoptera</taxon>
        <taxon>Endopterygota</taxon>
        <taxon>Diptera</taxon>
        <taxon>Nematocera</taxon>
        <taxon>Chironomoidea</taxon>
        <taxon>Ceratopogonidae</taxon>
        <taxon>Ceratopogoninae</taxon>
        <taxon>Culicoides</taxon>
        <taxon>Monoculicoides</taxon>
    </lineage>
</organism>
<feature type="transmembrane region" description="Helical" evidence="12">
    <location>
        <begin position="94"/>
        <end position="113"/>
    </location>
</feature>
<reference evidence="13" key="1">
    <citation type="submission" date="2018-07" db="EMBL/GenBank/DDBJ databases">
        <authorList>
            <person name="Quirk P.G."/>
            <person name="Krulwich T.A."/>
        </authorList>
    </citation>
    <scope>NUCLEOTIDE SEQUENCE</scope>
</reference>
<evidence type="ECO:0000256" key="8">
    <source>
        <dbReference type="ARBA" id="ARBA00022989"/>
    </source>
</evidence>
<keyword evidence="5" id="KW-0808">Transferase</keyword>
<accession>A0A336MRP3</accession>